<dbReference type="Gene3D" id="2.40.160.20">
    <property type="match status" value="1"/>
</dbReference>
<dbReference type="EMBL" id="VVYW01000015">
    <property type="protein sequence ID" value="KAA5406338.1"/>
    <property type="molecule type" value="Genomic_DNA"/>
</dbReference>
<keyword evidence="1" id="KW-0732">Signal</keyword>
<dbReference type="Pfam" id="PF19573">
    <property type="entry name" value="DUF6089"/>
    <property type="match status" value="1"/>
</dbReference>
<reference evidence="3 10" key="1">
    <citation type="journal article" date="2015" name="Science">
        <title>Genetic determinants of in vivo fitness and diet responsiveness in multiple human gut Bacteroides.</title>
        <authorList>
            <person name="Wu M."/>
            <person name="McNulty N.P."/>
            <person name="Rodionov D.A."/>
            <person name="Khoroshkin M.S."/>
            <person name="Griffin N.W."/>
            <person name="Cheng J."/>
            <person name="Latreille P."/>
            <person name="Kerstetter R.A."/>
            <person name="Terrapon N."/>
            <person name="Henrissat B."/>
            <person name="Osterman A.L."/>
            <person name="Gordon J.I."/>
        </authorList>
    </citation>
    <scope>NUCLEOTIDE SEQUENCE [LARGE SCALE GENOMIC DNA]</scope>
    <source>
        <strain evidence="3 10">WH2</strain>
    </source>
</reference>
<reference evidence="8" key="5">
    <citation type="submission" date="2023-08" db="EMBL/GenBank/DDBJ databases">
        <title>Reintroducing virulent viruses to syntetic microbiomes.</title>
        <authorList>
            <person name="Wilde J."/>
            <person name="Boyes R."/>
            <person name="Robinson A.V."/>
            <person name="Daisley B.A."/>
            <person name="Allen-Vercoe E."/>
        </authorList>
    </citation>
    <scope>NUCLEOTIDE SEQUENCE</scope>
    <source>
        <strain evidence="8">225I_12FAA</strain>
    </source>
</reference>
<reference evidence="9 11" key="2">
    <citation type="submission" date="2018-08" db="EMBL/GenBank/DDBJ databases">
        <title>A genome reference for cultivated species of the human gut microbiota.</title>
        <authorList>
            <person name="Zou Y."/>
            <person name="Xue W."/>
            <person name="Luo G."/>
        </authorList>
    </citation>
    <scope>NUCLEOTIDE SEQUENCE [LARGE SCALE GENOMIC DNA]</scope>
    <source>
        <strain evidence="9 11">AF22-3AC</strain>
    </source>
</reference>
<dbReference type="EMBL" id="VVYV01000007">
    <property type="protein sequence ID" value="KAA5421449.1"/>
    <property type="molecule type" value="Genomic_DNA"/>
</dbReference>
<dbReference type="EMBL" id="CP012801">
    <property type="protein sequence ID" value="ALJ59390.1"/>
    <property type="molecule type" value="Genomic_DNA"/>
</dbReference>
<evidence type="ECO:0000313" key="4">
    <source>
        <dbReference type="EMBL" id="KAA5406338.1"/>
    </source>
</evidence>
<dbReference type="RefSeq" id="WP_007217076.1">
    <property type="nucleotide sequence ID" value="NZ_CABMLT010000002.1"/>
</dbReference>
<dbReference type="eggNOG" id="COG3637">
    <property type="taxonomic scope" value="Bacteria"/>
</dbReference>
<dbReference type="Proteomes" id="UP000061809">
    <property type="component" value="Chromosome"/>
</dbReference>
<dbReference type="EMBL" id="VVYX01000010">
    <property type="protein sequence ID" value="KAA5419800.1"/>
    <property type="molecule type" value="Genomic_DNA"/>
</dbReference>
<dbReference type="Proteomes" id="UP001221924">
    <property type="component" value="Unassembled WGS sequence"/>
</dbReference>
<feature type="chain" id="PRO_5013461213" evidence="1">
    <location>
        <begin position="24"/>
        <end position="231"/>
    </location>
</feature>
<feature type="signal peptide" evidence="1">
    <location>
        <begin position="1"/>
        <end position="23"/>
    </location>
</feature>
<reference evidence="12 13" key="3">
    <citation type="journal article" date="2019" name="Nat. Med.">
        <title>A library of human gut bacterial isolates paired with longitudinal multiomics data enables mechanistic microbiome research.</title>
        <authorList>
            <person name="Poyet M."/>
            <person name="Groussin M."/>
            <person name="Gibbons S.M."/>
            <person name="Avila-Pacheco J."/>
            <person name="Jiang X."/>
            <person name="Kearney S.M."/>
            <person name="Perrotta A.R."/>
            <person name="Berdy B."/>
            <person name="Zhao S."/>
            <person name="Lieberman T.D."/>
            <person name="Swanson P.K."/>
            <person name="Smith M."/>
            <person name="Roesemann S."/>
            <person name="Alexander J.E."/>
            <person name="Rich S.A."/>
            <person name="Livny J."/>
            <person name="Vlamakis H."/>
            <person name="Clish C."/>
            <person name="Bullock K."/>
            <person name="Deik A."/>
            <person name="Scott J."/>
            <person name="Pierce K.A."/>
            <person name="Xavier R.J."/>
            <person name="Alm E.J."/>
        </authorList>
    </citation>
    <scope>NUCLEOTIDE SEQUENCE [LARGE SCALE GENOMIC DNA]</scope>
    <source>
        <strain evidence="6 13">BIOML-A6</strain>
        <strain evidence="4 12">BIOML-A7</strain>
        <strain evidence="5 14">BIOML-A8</strain>
    </source>
</reference>
<evidence type="ECO:0000313" key="12">
    <source>
        <dbReference type="Proteomes" id="UP000325055"/>
    </source>
</evidence>
<protein>
    <submittedName>
        <fullName evidence="7">DUF6089 family protein</fullName>
    </submittedName>
    <submittedName>
        <fullName evidence="4">Outer membrane beta-barrel protein</fullName>
    </submittedName>
</protein>
<organism evidence="3 10">
    <name type="scientific">Bacteroides cellulosilyticus</name>
    <dbReference type="NCBI Taxonomy" id="246787"/>
    <lineage>
        <taxon>Bacteria</taxon>
        <taxon>Pseudomonadati</taxon>
        <taxon>Bacteroidota</taxon>
        <taxon>Bacteroidia</taxon>
        <taxon>Bacteroidales</taxon>
        <taxon>Bacteroidaceae</taxon>
        <taxon>Bacteroides</taxon>
    </lineage>
</organism>
<name>A0A0P0FVM6_9BACE</name>
<evidence type="ECO:0000313" key="10">
    <source>
        <dbReference type="Proteomes" id="UP000061809"/>
    </source>
</evidence>
<evidence type="ECO:0000313" key="11">
    <source>
        <dbReference type="Proteomes" id="UP000283341"/>
    </source>
</evidence>
<dbReference type="Proteomes" id="UP000283341">
    <property type="component" value="Unassembled WGS sequence"/>
</dbReference>
<dbReference type="PATRIC" id="fig|246787.4.peg.2208"/>
<dbReference type="STRING" id="246787.BcellWH2_02149"/>
<dbReference type="EMBL" id="JAVSNH010000001">
    <property type="protein sequence ID" value="MDT4509706.1"/>
    <property type="molecule type" value="Genomic_DNA"/>
</dbReference>
<sequence length="231" mass="26042">MTITRNIKIVFCLLMFPFCCAMAQEEYTWEMGGVIGGSFYMGDANSSTPFKDTGIAGGFIARYLLNPHMAIKGNLTAGRISGDTRDFKNVYPNGEYATFKRTIIDLGAQFEYNFLGYGIGNTYRGDRRFTPYILGGLGFTFAPKPVKTVFTMNIPIGVGIKFKATPRINIGCEFTMRFSLSDQLDVTQREGLQLEDPYQIKGKGWKNKDSYAFTVFFVTYDLFPRCKECNN</sequence>
<evidence type="ECO:0000256" key="1">
    <source>
        <dbReference type="SAM" id="SignalP"/>
    </source>
</evidence>
<dbReference type="InterPro" id="IPR045743">
    <property type="entry name" value="DUF6089"/>
</dbReference>
<evidence type="ECO:0000313" key="7">
    <source>
        <dbReference type="EMBL" id="MDE8692904.1"/>
    </source>
</evidence>
<dbReference type="EMBL" id="QRVJ01000015">
    <property type="protein sequence ID" value="RGS35269.1"/>
    <property type="molecule type" value="Genomic_DNA"/>
</dbReference>
<dbReference type="InterPro" id="IPR011250">
    <property type="entry name" value="OMP/PagP_B-barrel"/>
</dbReference>
<dbReference type="AlphaFoldDB" id="A0A0P0FVM6"/>
<evidence type="ECO:0000259" key="2">
    <source>
        <dbReference type="Pfam" id="PF19573"/>
    </source>
</evidence>
<evidence type="ECO:0000313" key="8">
    <source>
        <dbReference type="EMBL" id="MDT4509706.1"/>
    </source>
</evidence>
<dbReference type="Proteomes" id="UP001266995">
    <property type="component" value="Unassembled WGS sequence"/>
</dbReference>
<dbReference type="KEGG" id="bcel:BcellWH2_02149"/>
<dbReference type="Proteomes" id="UP000325055">
    <property type="component" value="Unassembled WGS sequence"/>
</dbReference>
<evidence type="ECO:0000313" key="3">
    <source>
        <dbReference type="EMBL" id="ALJ59390.1"/>
    </source>
</evidence>
<evidence type="ECO:0000313" key="9">
    <source>
        <dbReference type="EMBL" id="RGS35269.1"/>
    </source>
</evidence>
<gene>
    <name evidence="3" type="ORF">BcellWH2_02149</name>
    <name evidence="9" type="ORF">DWX97_16555</name>
    <name evidence="6" type="ORF">F2Y81_06045</name>
    <name evidence="4" type="ORF">F2Y86_17735</name>
    <name evidence="5" type="ORF">F2Y87_09650</name>
    <name evidence="7" type="ORF">PZH42_02175</name>
    <name evidence="8" type="ORF">RO785_01770</name>
</gene>
<evidence type="ECO:0000313" key="14">
    <source>
        <dbReference type="Proteomes" id="UP000482653"/>
    </source>
</evidence>
<dbReference type="Proteomes" id="UP000482653">
    <property type="component" value="Unassembled WGS sequence"/>
</dbReference>
<reference evidence="7" key="4">
    <citation type="submission" date="2023-03" db="EMBL/GenBank/DDBJ databases">
        <title>DFI Biobank Strains.</title>
        <authorList>
            <person name="Mostad J."/>
            <person name="Paddock L."/>
            <person name="Medina S."/>
            <person name="Waligurski E."/>
            <person name="Barat B."/>
            <person name="Smith R."/>
            <person name="Burgo V."/>
            <person name="Metcalfe C."/>
            <person name="Woodson C."/>
            <person name="Sundararajan A."/>
            <person name="Ramaswamy R."/>
            <person name="Lin H."/>
            <person name="Pamer E.G."/>
        </authorList>
    </citation>
    <scope>NUCLEOTIDE SEQUENCE</scope>
    <source>
        <strain evidence="7">DFI.9.5</strain>
    </source>
</reference>
<dbReference type="SUPFAM" id="SSF56925">
    <property type="entry name" value="OMPA-like"/>
    <property type="match status" value="1"/>
</dbReference>
<dbReference type="Proteomes" id="UP000448877">
    <property type="component" value="Unassembled WGS sequence"/>
</dbReference>
<dbReference type="GeneID" id="66306486"/>
<evidence type="ECO:0000313" key="6">
    <source>
        <dbReference type="EMBL" id="KAA5421449.1"/>
    </source>
</evidence>
<evidence type="ECO:0000313" key="5">
    <source>
        <dbReference type="EMBL" id="KAA5419800.1"/>
    </source>
</evidence>
<evidence type="ECO:0000313" key="13">
    <source>
        <dbReference type="Proteomes" id="UP000448877"/>
    </source>
</evidence>
<proteinExistence type="predicted"/>
<dbReference type="EMBL" id="JARFID010000002">
    <property type="protein sequence ID" value="MDE8692904.1"/>
    <property type="molecule type" value="Genomic_DNA"/>
</dbReference>
<feature type="domain" description="DUF6089" evidence="2">
    <location>
        <begin position="9"/>
        <end position="222"/>
    </location>
</feature>
<accession>A0A0P0FVM6</accession>